<organism evidence="1 2">
    <name type="scientific">Penicillium concentricum</name>
    <dbReference type="NCBI Taxonomy" id="293559"/>
    <lineage>
        <taxon>Eukaryota</taxon>
        <taxon>Fungi</taxon>
        <taxon>Dikarya</taxon>
        <taxon>Ascomycota</taxon>
        <taxon>Pezizomycotina</taxon>
        <taxon>Eurotiomycetes</taxon>
        <taxon>Eurotiomycetidae</taxon>
        <taxon>Eurotiales</taxon>
        <taxon>Aspergillaceae</taxon>
        <taxon>Penicillium</taxon>
    </lineage>
</organism>
<dbReference type="AlphaFoldDB" id="A0A9W9UYV5"/>
<accession>A0A9W9UYV5</accession>
<name>A0A9W9UYV5_9EURO</name>
<comment type="caution">
    <text evidence="1">The sequence shown here is derived from an EMBL/GenBank/DDBJ whole genome shotgun (WGS) entry which is preliminary data.</text>
</comment>
<dbReference type="EMBL" id="JAPZBT010000004">
    <property type="protein sequence ID" value="KAJ5360235.1"/>
    <property type="molecule type" value="Genomic_DNA"/>
</dbReference>
<dbReference type="Proteomes" id="UP001147752">
    <property type="component" value="Unassembled WGS sequence"/>
</dbReference>
<proteinExistence type="predicted"/>
<protein>
    <submittedName>
        <fullName evidence="1">Uncharacterized protein</fullName>
    </submittedName>
</protein>
<dbReference type="OrthoDB" id="2440450at2759"/>
<evidence type="ECO:0000313" key="2">
    <source>
        <dbReference type="Proteomes" id="UP001147752"/>
    </source>
</evidence>
<reference evidence="1" key="2">
    <citation type="journal article" date="2023" name="IMA Fungus">
        <title>Comparative genomic study of the Penicillium genus elucidates a diverse pangenome and 15 lateral gene transfer events.</title>
        <authorList>
            <person name="Petersen C."/>
            <person name="Sorensen T."/>
            <person name="Nielsen M.R."/>
            <person name="Sondergaard T.E."/>
            <person name="Sorensen J.L."/>
            <person name="Fitzpatrick D.A."/>
            <person name="Frisvad J.C."/>
            <person name="Nielsen K.L."/>
        </authorList>
    </citation>
    <scope>NUCLEOTIDE SEQUENCE</scope>
    <source>
        <strain evidence="1">IBT 3081</strain>
    </source>
</reference>
<dbReference type="GeneID" id="81466332"/>
<sequence length="123" mass="13413">MEEGGIPRTISAKASGNNPVISSSLVTAVPSTLEAKGTPKTHSPRGLYRISSTKNRLEANIRKLVGAPLESQNLRFRGLTFGELDSTLAFFILQRTSNNSLTNLISDSILQMPQVTHLNMFEN</sequence>
<dbReference type="RefSeq" id="XP_056575721.1">
    <property type="nucleotide sequence ID" value="XM_056727149.1"/>
</dbReference>
<keyword evidence="2" id="KW-1185">Reference proteome</keyword>
<gene>
    <name evidence="1" type="ORF">N7517_009426</name>
</gene>
<evidence type="ECO:0000313" key="1">
    <source>
        <dbReference type="EMBL" id="KAJ5360235.1"/>
    </source>
</evidence>
<reference evidence="1" key="1">
    <citation type="submission" date="2022-12" db="EMBL/GenBank/DDBJ databases">
        <authorList>
            <person name="Petersen C."/>
        </authorList>
    </citation>
    <scope>NUCLEOTIDE SEQUENCE</scope>
    <source>
        <strain evidence="1">IBT 3081</strain>
    </source>
</reference>